<dbReference type="Proteomes" id="UP000037109">
    <property type="component" value="Unassembled WGS sequence"/>
</dbReference>
<feature type="transmembrane region" description="Helical" evidence="1">
    <location>
        <begin position="139"/>
        <end position="157"/>
    </location>
</feature>
<evidence type="ECO:0000256" key="1">
    <source>
        <dbReference type="SAM" id="Phobius"/>
    </source>
</evidence>
<keyword evidence="1" id="KW-0812">Transmembrane</keyword>
<keyword evidence="1" id="KW-0472">Membrane</keyword>
<organism evidence="2 3">
    <name type="scientific">Sporosarcina globispora</name>
    <name type="common">Bacillus globisporus</name>
    <dbReference type="NCBI Taxonomy" id="1459"/>
    <lineage>
        <taxon>Bacteria</taxon>
        <taxon>Bacillati</taxon>
        <taxon>Bacillota</taxon>
        <taxon>Bacilli</taxon>
        <taxon>Bacillales</taxon>
        <taxon>Caryophanaceae</taxon>
        <taxon>Sporosarcina</taxon>
    </lineage>
</organism>
<reference evidence="3" key="1">
    <citation type="submission" date="2015-07" db="EMBL/GenBank/DDBJ databases">
        <title>Fjat-10036 dsm4.</title>
        <authorList>
            <person name="Liu B."/>
            <person name="Wang J."/>
            <person name="Zhu Y."/>
            <person name="Liu G."/>
            <person name="Chen Q."/>
            <person name="Chen Z."/>
            <person name="Lan J."/>
            <person name="Che J."/>
            <person name="Ge C."/>
            <person name="Shi H."/>
            <person name="Pan Z."/>
            <person name="Liu X."/>
        </authorList>
    </citation>
    <scope>NUCLEOTIDE SEQUENCE [LARGE SCALE GENOMIC DNA]</scope>
    <source>
        <strain evidence="3">DSM 4</strain>
    </source>
</reference>
<name>A0A0M0G7R4_SPOGL</name>
<gene>
    <name evidence="2" type="ORF">AF332_01030</name>
</gene>
<protein>
    <recommendedName>
        <fullName evidence="4">DUF2269 domain-containing protein</fullName>
    </recommendedName>
</protein>
<dbReference type="EMBL" id="LGUF01000007">
    <property type="protein sequence ID" value="KON85567.1"/>
    <property type="molecule type" value="Genomic_DNA"/>
</dbReference>
<comment type="caution">
    <text evidence="2">The sequence shown here is derived from an EMBL/GenBank/DDBJ whole genome shotgun (WGS) entry which is preliminary data.</text>
</comment>
<dbReference type="InterPro" id="IPR018729">
    <property type="entry name" value="DUF2269_transmembrane"/>
</dbReference>
<keyword evidence="1" id="KW-1133">Transmembrane helix</keyword>
<dbReference type="AlphaFoldDB" id="A0A0M0G7R4"/>
<feature type="transmembrane region" description="Helical" evidence="1">
    <location>
        <begin position="89"/>
        <end position="106"/>
    </location>
</feature>
<dbReference type="STRING" id="1459.AF332_01030"/>
<proteinExistence type="predicted"/>
<sequence>MKKMGTKEARWLKIFHIVLVSLFFGGIMSSLVLNFTMESAAYDQTLDMYKNVVAISDYIVRTGAVGTLLVGFIYGFFTNWGFFKHRWVTIKWILFIIQTIVGITIVDELMMENLALLEAEGSKALTNPVFIDNHIVRQYAVYFQIAVTLFIFAISVLRPWKKKRQK</sequence>
<dbReference type="PATRIC" id="fig|1459.3.peg.224"/>
<feature type="transmembrane region" description="Helical" evidence="1">
    <location>
        <begin position="12"/>
        <end position="33"/>
    </location>
</feature>
<keyword evidence="3" id="KW-1185">Reference proteome</keyword>
<evidence type="ECO:0000313" key="3">
    <source>
        <dbReference type="Proteomes" id="UP000037109"/>
    </source>
</evidence>
<feature type="transmembrane region" description="Helical" evidence="1">
    <location>
        <begin position="58"/>
        <end position="77"/>
    </location>
</feature>
<dbReference type="Pfam" id="PF10027">
    <property type="entry name" value="DUF2269"/>
    <property type="match status" value="1"/>
</dbReference>
<accession>A0A0M0G7R4</accession>
<evidence type="ECO:0000313" key="2">
    <source>
        <dbReference type="EMBL" id="KON85567.1"/>
    </source>
</evidence>
<dbReference type="OrthoDB" id="156858at2"/>
<evidence type="ECO:0008006" key="4">
    <source>
        <dbReference type="Google" id="ProtNLM"/>
    </source>
</evidence>